<evidence type="ECO:0000313" key="2">
    <source>
        <dbReference type="EMBL" id="OAD90781.1"/>
    </source>
</evidence>
<dbReference type="RefSeq" id="WP_068762410.1">
    <property type="nucleotide sequence ID" value="NZ_LXIE01000031.1"/>
</dbReference>
<dbReference type="STRING" id="1385699.A7A78_13795"/>
<comment type="caution">
    <text evidence="2">The sequence shown here is derived from an EMBL/GenBank/DDBJ whole genome shotgun (WGS) entry which is preliminary data.</text>
</comment>
<keyword evidence="1" id="KW-0472">Membrane</keyword>
<evidence type="ECO:0000256" key="1">
    <source>
        <dbReference type="SAM" id="Phobius"/>
    </source>
</evidence>
<keyword evidence="1" id="KW-0812">Transmembrane</keyword>
<organism evidence="2 3">
    <name type="scientific">Aequorivita soesokkakensis</name>
    <dbReference type="NCBI Taxonomy" id="1385699"/>
    <lineage>
        <taxon>Bacteria</taxon>
        <taxon>Pseudomonadati</taxon>
        <taxon>Bacteroidota</taxon>
        <taxon>Flavobacteriia</taxon>
        <taxon>Flavobacteriales</taxon>
        <taxon>Flavobacteriaceae</taxon>
        <taxon>Aequorivita</taxon>
    </lineage>
</organism>
<dbReference type="EMBL" id="LXIE01000031">
    <property type="protein sequence ID" value="OAD90781.1"/>
    <property type="molecule type" value="Genomic_DNA"/>
</dbReference>
<dbReference type="AlphaFoldDB" id="A0A1A9LDF3"/>
<keyword evidence="1" id="KW-1133">Transmembrane helix</keyword>
<sequence>MKFTPSVKIELTTLLSQEEVRKALTENLQPKEIQTFIIKKPKTDKIFEGYFHEDCFQIQRIITGKNSFLPQINGRIAPHLNGTKLIAELKLPAFVVAFMILWVGVLSLGFILSVVGSFNHDEGSSFIVIPLLMVVFGIGMAYFGFTTEKNKAITELKKILKAQTKQETHTI</sequence>
<proteinExistence type="predicted"/>
<feature type="transmembrane region" description="Helical" evidence="1">
    <location>
        <begin position="124"/>
        <end position="145"/>
    </location>
</feature>
<protein>
    <submittedName>
        <fullName evidence="2">Uncharacterized protein</fullName>
    </submittedName>
</protein>
<dbReference type="OrthoDB" id="6400838at2"/>
<accession>A0A1A9LDF3</accession>
<evidence type="ECO:0000313" key="3">
    <source>
        <dbReference type="Proteomes" id="UP000077552"/>
    </source>
</evidence>
<reference evidence="2 3" key="1">
    <citation type="submission" date="2016-05" db="EMBL/GenBank/DDBJ databases">
        <title>Genome sequencing of Vitellibacter soesokkakensis RSSK-12.</title>
        <authorList>
            <person name="Thevarajoo S."/>
            <person name="Selvaratnam C."/>
            <person name="Goh K.M."/>
            <person name="Chan K.-G."/>
            <person name="Chong C.S."/>
        </authorList>
    </citation>
    <scope>NUCLEOTIDE SEQUENCE [LARGE SCALE GENOMIC DNA]</scope>
    <source>
        <strain evidence="2 3">RSSK-12</strain>
    </source>
</reference>
<dbReference type="Proteomes" id="UP000077552">
    <property type="component" value="Unassembled WGS sequence"/>
</dbReference>
<gene>
    <name evidence="2" type="ORF">A7A78_13795</name>
</gene>
<feature type="transmembrane region" description="Helical" evidence="1">
    <location>
        <begin position="93"/>
        <end position="118"/>
    </location>
</feature>
<name>A0A1A9LDF3_9FLAO</name>
<keyword evidence="3" id="KW-1185">Reference proteome</keyword>